<reference evidence="1 2" key="1">
    <citation type="submission" date="2016-09" db="EMBL/GenBank/DDBJ databases">
        <title>The draft genome of Dichanthelium oligosanthes: A C3 panicoid grass species.</title>
        <authorList>
            <person name="Studer A.J."/>
            <person name="Schnable J.C."/>
            <person name="Brutnell T.P."/>
        </authorList>
    </citation>
    <scope>NUCLEOTIDE SEQUENCE [LARGE SCALE GENOMIC DNA]</scope>
    <source>
        <strain evidence="2">cv. Kellogg 1175</strain>
        <tissue evidence="1">Leaf</tissue>
    </source>
</reference>
<dbReference type="Pfam" id="PF07893">
    <property type="entry name" value="DUF1668"/>
    <property type="match status" value="2"/>
</dbReference>
<evidence type="ECO:0000313" key="2">
    <source>
        <dbReference type="Proteomes" id="UP000095767"/>
    </source>
</evidence>
<organism evidence="1 2">
    <name type="scientific">Dichanthelium oligosanthes</name>
    <dbReference type="NCBI Taxonomy" id="888268"/>
    <lineage>
        <taxon>Eukaryota</taxon>
        <taxon>Viridiplantae</taxon>
        <taxon>Streptophyta</taxon>
        <taxon>Embryophyta</taxon>
        <taxon>Tracheophyta</taxon>
        <taxon>Spermatophyta</taxon>
        <taxon>Magnoliopsida</taxon>
        <taxon>Liliopsida</taxon>
        <taxon>Poales</taxon>
        <taxon>Poaceae</taxon>
        <taxon>PACMAD clade</taxon>
        <taxon>Panicoideae</taxon>
        <taxon>Panicodae</taxon>
        <taxon>Paniceae</taxon>
        <taxon>Dichantheliinae</taxon>
        <taxon>Dichanthelium</taxon>
    </lineage>
</organism>
<dbReference type="PANTHER" id="PTHR33085">
    <property type="entry name" value="OS12G0113100 PROTEIN-RELATED"/>
    <property type="match status" value="1"/>
</dbReference>
<dbReference type="AlphaFoldDB" id="A0A1E5WJE1"/>
<dbReference type="PANTHER" id="PTHR33085:SF103">
    <property type="entry name" value="F-BOX ASSOCIATED DOMAIN-CONTAINING PROTEIN"/>
    <property type="match status" value="1"/>
</dbReference>
<dbReference type="STRING" id="888268.A0A1E5WJE1"/>
<sequence length="283" mass="32224">MTNWRRYVYLLVNNFSRATYPLRHIDASSLFFSSTNHQIKAMNSGGMAMAMALEEPRLPRPYLSFTPSPDKYGNGTLEFFSLFGRGKNKSLIAGADQNGFTFLYDLDQRGRPQAGTSVPWDLSASQDWRWYSLQPPPYVLEPGYTPTSISAYTVVNDSHIWISTPGYGTYSFDTASRRDSWSKLGDWELPFRGRADYFPEYNLWLGFSKSQDSMLCSSDLMAASAQGGPELLNRDWEDLHMQEGWILNRSFLVHLGFGKFCVAKFFETLSHGAFRGRLCLQPN</sequence>
<evidence type="ECO:0000313" key="1">
    <source>
        <dbReference type="EMBL" id="OEL37531.1"/>
    </source>
</evidence>
<dbReference type="EMBL" id="LWDX02005152">
    <property type="protein sequence ID" value="OEL37531.1"/>
    <property type="molecule type" value="Genomic_DNA"/>
</dbReference>
<keyword evidence="2" id="KW-1185">Reference proteome</keyword>
<accession>A0A1E5WJE1</accession>
<comment type="caution">
    <text evidence="1">The sequence shown here is derived from an EMBL/GenBank/DDBJ whole genome shotgun (WGS) entry which is preliminary data.</text>
</comment>
<proteinExistence type="predicted"/>
<name>A0A1E5WJE1_9POAL</name>
<dbReference type="OrthoDB" id="580842at2759"/>
<dbReference type="InterPro" id="IPR012871">
    <property type="entry name" value="DUF1668_ORYSA"/>
</dbReference>
<protein>
    <submittedName>
        <fullName evidence="1">Uncharacterized protein</fullName>
    </submittedName>
</protein>
<dbReference type="Proteomes" id="UP000095767">
    <property type="component" value="Unassembled WGS sequence"/>
</dbReference>
<gene>
    <name evidence="1" type="ORF">BAE44_0001449</name>
</gene>